<dbReference type="Gene3D" id="1.10.260.40">
    <property type="entry name" value="lambda repressor-like DNA-binding domains"/>
    <property type="match status" value="1"/>
</dbReference>
<dbReference type="PROSITE" id="PS50943">
    <property type="entry name" value="HTH_CROC1"/>
    <property type="match status" value="1"/>
</dbReference>
<sequence>MPKHIISGLKYLAAVELRKKGCNQREIAKELEMDRSTVSHYLNGRNISWNSIGVAEAITTLCPRDFLTMTYALVKDKDKTRTLVKICSNNQYECSVRDSCIGCGLCVDSCMMNAIVLDDLKADINPEWCCGCLICGEMCPTKSIKIKEVDDYGDSRNGGR</sequence>
<dbReference type="OrthoDB" id="23833at2157"/>
<reference evidence="3 4" key="1">
    <citation type="submission" date="2016-08" db="EMBL/GenBank/DDBJ databases">
        <authorList>
            <person name="Seilhamer J.J."/>
        </authorList>
    </citation>
    <scope>NUCLEOTIDE SEQUENCE [LARGE SCALE GENOMIC DNA]</scope>
    <source>
        <strain evidence="3">Buetzberg</strain>
    </source>
</reference>
<evidence type="ECO:0000313" key="4">
    <source>
        <dbReference type="Proteomes" id="UP000094707"/>
    </source>
</evidence>
<evidence type="ECO:0000259" key="2">
    <source>
        <dbReference type="PROSITE" id="PS51379"/>
    </source>
</evidence>
<dbReference type="GO" id="GO:0016491">
    <property type="term" value="F:oxidoreductase activity"/>
    <property type="evidence" value="ECO:0007669"/>
    <property type="project" value="UniProtKB-ARBA"/>
</dbReference>
<dbReference type="GeneID" id="30410989"/>
<dbReference type="AlphaFoldDB" id="A0A1D3KZK3"/>
<organism evidence="3 4">
    <name type="scientific">Methanobacterium congolense</name>
    <dbReference type="NCBI Taxonomy" id="118062"/>
    <lineage>
        <taxon>Archaea</taxon>
        <taxon>Methanobacteriati</taxon>
        <taxon>Methanobacteriota</taxon>
        <taxon>Methanomada group</taxon>
        <taxon>Methanobacteria</taxon>
        <taxon>Methanobacteriales</taxon>
        <taxon>Methanobacteriaceae</taxon>
        <taxon>Methanobacterium</taxon>
    </lineage>
</organism>
<feature type="domain" description="HTH cro/C1-type" evidence="1">
    <location>
        <begin position="19"/>
        <end position="46"/>
    </location>
</feature>
<dbReference type="PATRIC" id="fig|129848.4.peg.131"/>
<dbReference type="InterPro" id="IPR001387">
    <property type="entry name" value="Cro/C1-type_HTH"/>
</dbReference>
<dbReference type="SUPFAM" id="SSF54862">
    <property type="entry name" value="4Fe-4S ferredoxins"/>
    <property type="match status" value="1"/>
</dbReference>
<dbReference type="InterPro" id="IPR017900">
    <property type="entry name" value="4Fe4S_Fe_S_CS"/>
</dbReference>
<dbReference type="PROSITE" id="PS00198">
    <property type="entry name" value="4FE4S_FER_1"/>
    <property type="match status" value="1"/>
</dbReference>
<dbReference type="Proteomes" id="UP000094707">
    <property type="component" value="Chromosome I"/>
</dbReference>
<accession>A0A1D3KZK3</accession>
<dbReference type="Gene3D" id="3.30.70.20">
    <property type="match status" value="1"/>
</dbReference>
<dbReference type="Pfam" id="PF01381">
    <property type="entry name" value="HTH_3"/>
    <property type="match status" value="1"/>
</dbReference>
<dbReference type="RefSeq" id="WP_071905790.1">
    <property type="nucleotide sequence ID" value="NZ_LT607756.1"/>
</dbReference>
<feature type="domain" description="4Fe-4S ferredoxin-type" evidence="2">
    <location>
        <begin position="120"/>
        <end position="149"/>
    </location>
</feature>
<dbReference type="KEGG" id="mcub:MCBB_0125"/>
<evidence type="ECO:0000313" key="3">
    <source>
        <dbReference type="EMBL" id="SCG84713.1"/>
    </source>
</evidence>
<dbReference type="GO" id="GO:0003677">
    <property type="term" value="F:DNA binding"/>
    <property type="evidence" value="ECO:0007669"/>
    <property type="project" value="InterPro"/>
</dbReference>
<dbReference type="PROSITE" id="PS51379">
    <property type="entry name" value="4FE4S_FER_2"/>
    <property type="match status" value="2"/>
</dbReference>
<dbReference type="InterPro" id="IPR017896">
    <property type="entry name" value="4Fe4S_Fe-S-bd"/>
</dbReference>
<name>A0A1D3KZK3_9EURY</name>
<feature type="domain" description="4Fe-4S ferredoxin-type" evidence="2">
    <location>
        <begin position="90"/>
        <end position="119"/>
    </location>
</feature>
<dbReference type="InterPro" id="IPR010982">
    <property type="entry name" value="Lambda_DNA-bd_dom_sf"/>
</dbReference>
<proteinExistence type="predicted"/>
<evidence type="ECO:0000259" key="1">
    <source>
        <dbReference type="PROSITE" id="PS50943"/>
    </source>
</evidence>
<protein>
    <submittedName>
        <fullName evidence="3">Ferredoxin-type protein FwdE</fullName>
    </submittedName>
</protein>
<dbReference type="STRING" id="118062.MCBB_0125"/>
<gene>
    <name evidence="3" type="primary">fwdE</name>
    <name evidence="3" type="ORF">MCBB_0125</name>
</gene>
<keyword evidence="4" id="KW-1185">Reference proteome</keyword>
<dbReference type="Pfam" id="PF12838">
    <property type="entry name" value="Fer4_7"/>
    <property type="match status" value="1"/>
</dbReference>
<dbReference type="CDD" id="cd00093">
    <property type="entry name" value="HTH_XRE"/>
    <property type="match status" value="1"/>
</dbReference>
<dbReference type="EMBL" id="LT607756">
    <property type="protein sequence ID" value="SCG84713.1"/>
    <property type="molecule type" value="Genomic_DNA"/>
</dbReference>